<evidence type="ECO:0000313" key="2">
    <source>
        <dbReference type="EMBL" id="GMA81602.1"/>
    </source>
</evidence>
<dbReference type="Proteomes" id="UP001157046">
    <property type="component" value="Unassembled WGS sequence"/>
</dbReference>
<accession>A0ABQ6J3S8</accession>
<dbReference type="InterPro" id="IPR041459">
    <property type="entry name" value="MPTase-PolyVal"/>
</dbReference>
<sequence>MEQVLKIYRSFIESREEFKFKKPWLDHQVLGLPKNAKSGEVYLGGNDLLLSLLQDELGLDLPFFLNRSNIEQLNLDVPSECIAVCQKVVELYVHETLDSNDPEKWISTKKYKLLTQQQGQESYRQQKIIKQFEIFHHSQFTNGLRDNEIYQSWIESYKETKLLKKLEQCRTDEERQRLFDPKIYAAKCVIDASRKAMGIDLIEHPTSCHYSPAKDQIAMVSEQNFITDNPELVYTGAYCHELSHSTGHEKRLKRNLTGNFGSSNYGMEELCAESSSLQLLKRFNLPSVTDKQSAAYIANWLKTQQDSGSKDFLSIACHQGSNAADFILTKAKEYQAKLVENLDIEQFRISCLSKGYSNVDTDTLFIADYLNKTAMKAINKFLNQRFDALNEVERLLATGKLLSSSKEQFLLDYDFRDFLKKEHSVLIFDATQAGRIVSEYSLNDIFNTDVDARFDDYALIKQFHASYGKDKITEYLNQLEIDGVQLKGDAEAVDTIRELTDKQYLFDVSDKPSCRRKITR</sequence>
<feature type="domain" description="Polyvalent protein metallopeptidase" evidence="1">
    <location>
        <begin position="194"/>
        <end position="306"/>
    </location>
</feature>
<name>A0ABQ6J3S8_9GAMM</name>
<comment type="caution">
    <text evidence="2">The sequence shown here is derived from an EMBL/GenBank/DDBJ whole genome shotgun (WGS) entry which is preliminary data.</text>
</comment>
<gene>
    <name evidence="2" type="ORF">GCM10025855_11350</name>
</gene>
<protein>
    <recommendedName>
        <fullName evidence="1">Polyvalent protein metallopeptidase domain-containing protein</fullName>
    </recommendedName>
</protein>
<reference evidence="3" key="1">
    <citation type="journal article" date="2019" name="Int. J. Syst. Evol. Microbiol.">
        <title>The Global Catalogue of Microorganisms (GCM) 10K type strain sequencing project: providing services to taxonomists for standard genome sequencing and annotation.</title>
        <authorList>
            <consortium name="The Broad Institute Genomics Platform"/>
            <consortium name="The Broad Institute Genome Sequencing Center for Infectious Disease"/>
            <person name="Wu L."/>
            <person name="Ma J."/>
        </authorList>
    </citation>
    <scope>NUCLEOTIDE SEQUENCE [LARGE SCALE GENOMIC DNA]</scope>
    <source>
        <strain evidence="3">NBRC 102030</strain>
    </source>
</reference>
<evidence type="ECO:0000313" key="3">
    <source>
        <dbReference type="Proteomes" id="UP001157046"/>
    </source>
</evidence>
<dbReference type="EMBL" id="BSUY01000001">
    <property type="protein sequence ID" value="GMA81602.1"/>
    <property type="molecule type" value="Genomic_DNA"/>
</dbReference>
<proteinExistence type="predicted"/>
<keyword evidence="3" id="KW-1185">Reference proteome</keyword>
<organism evidence="2 3">
    <name type="scientific">Shewanella glacialipiscicola</name>
    <dbReference type="NCBI Taxonomy" id="614069"/>
    <lineage>
        <taxon>Bacteria</taxon>
        <taxon>Pseudomonadati</taxon>
        <taxon>Pseudomonadota</taxon>
        <taxon>Gammaproteobacteria</taxon>
        <taxon>Alteromonadales</taxon>
        <taxon>Shewanellaceae</taxon>
        <taxon>Shewanella</taxon>
    </lineage>
</organism>
<dbReference type="Pfam" id="PF18818">
    <property type="entry name" value="MPTase-PolyVal"/>
    <property type="match status" value="1"/>
</dbReference>
<evidence type="ECO:0000259" key="1">
    <source>
        <dbReference type="Pfam" id="PF18818"/>
    </source>
</evidence>